<dbReference type="Proteomes" id="UP000199017">
    <property type="component" value="Unassembled WGS sequence"/>
</dbReference>
<dbReference type="InterPro" id="IPR024042">
    <property type="entry name" value="TM1646-like_dom_sf"/>
</dbReference>
<dbReference type="SUPFAM" id="SSF158397">
    <property type="entry name" value="TM1646-like"/>
    <property type="match status" value="1"/>
</dbReference>
<dbReference type="EMBL" id="FNDU01000001">
    <property type="protein sequence ID" value="SDH36691.1"/>
    <property type="molecule type" value="Genomic_DNA"/>
</dbReference>
<dbReference type="Pfam" id="PF03885">
    <property type="entry name" value="DUF327"/>
    <property type="match status" value="1"/>
</dbReference>
<dbReference type="RefSeq" id="WP_091580704.1">
    <property type="nucleotide sequence ID" value="NZ_FNDU01000001.1"/>
</dbReference>
<evidence type="ECO:0000256" key="1">
    <source>
        <dbReference type="SAM" id="MobiDB-lite"/>
    </source>
</evidence>
<dbReference type="InterPro" id="IPR005585">
    <property type="entry name" value="DUF327"/>
</dbReference>
<dbReference type="OrthoDB" id="1680946at2"/>
<dbReference type="Gene3D" id="1.20.120.490">
    <property type="entry name" value="Hypothetical protein TM1646-like domain"/>
    <property type="match status" value="1"/>
</dbReference>
<gene>
    <name evidence="2" type="ORF">SAMN05216352_10182</name>
</gene>
<proteinExistence type="predicted"/>
<protein>
    <recommendedName>
        <fullName evidence="4">DUF327 domain-containing protein</fullName>
    </recommendedName>
</protein>
<organism evidence="2 3">
    <name type="scientific">Alteribacillus bidgolensis</name>
    <dbReference type="NCBI Taxonomy" id="930129"/>
    <lineage>
        <taxon>Bacteria</taxon>
        <taxon>Bacillati</taxon>
        <taxon>Bacillota</taxon>
        <taxon>Bacilli</taxon>
        <taxon>Bacillales</taxon>
        <taxon>Bacillaceae</taxon>
        <taxon>Alteribacillus</taxon>
    </lineage>
</organism>
<evidence type="ECO:0000313" key="2">
    <source>
        <dbReference type="EMBL" id="SDH36691.1"/>
    </source>
</evidence>
<name>A0A1G8BU80_9BACI</name>
<reference evidence="2 3" key="1">
    <citation type="submission" date="2016-10" db="EMBL/GenBank/DDBJ databases">
        <authorList>
            <person name="de Groot N.N."/>
        </authorList>
    </citation>
    <scope>NUCLEOTIDE SEQUENCE [LARGE SCALE GENOMIC DNA]</scope>
    <source>
        <strain evidence="3">P4B,CCM 7963,CECT 7998,DSM 25260,IBRC-M 10614,KCTC 13821</strain>
    </source>
</reference>
<keyword evidence="3" id="KW-1185">Reference proteome</keyword>
<sequence>MDIHKVMQTGVHPPSSKGKETSRTSVSFTEIMDQRRHDKAYDRLTKMIEQIDDQGKVLSETRTVEELRKYKQLVKDFMKEAVDHGLNLEEKRGFNRRGRTKIYKVVEEVDRKLLELTNAVMEKEKKGIDILDKVGEIRGLLVNLYA</sequence>
<accession>A0A1G8BU80</accession>
<evidence type="ECO:0008006" key="4">
    <source>
        <dbReference type="Google" id="ProtNLM"/>
    </source>
</evidence>
<feature type="region of interest" description="Disordered" evidence="1">
    <location>
        <begin position="1"/>
        <end position="24"/>
    </location>
</feature>
<evidence type="ECO:0000313" key="3">
    <source>
        <dbReference type="Proteomes" id="UP000199017"/>
    </source>
</evidence>
<dbReference type="STRING" id="930129.SAMN05216352_10182"/>
<dbReference type="AlphaFoldDB" id="A0A1G8BU80"/>